<keyword evidence="1" id="KW-1133">Transmembrane helix</keyword>
<gene>
    <name evidence="2" type="ORF">BpHYR1_006163</name>
</gene>
<reference evidence="2 3" key="1">
    <citation type="journal article" date="2018" name="Sci. Rep.">
        <title>Genomic signatures of local adaptation to the degree of environmental predictability in rotifers.</title>
        <authorList>
            <person name="Franch-Gras L."/>
            <person name="Hahn C."/>
            <person name="Garcia-Roger E.M."/>
            <person name="Carmona M.J."/>
            <person name="Serra M."/>
            <person name="Gomez A."/>
        </authorList>
    </citation>
    <scope>NUCLEOTIDE SEQUENCE [LARGE SCALE GENOMIC DNA]</scope>
    <source>
        <strain evidence="2">HYR1</strain>
    </source>
</reference>
<proteinExistence type="predicted"/>
<dbReference type="Proteomes" id="UP000276133">
    <property type="component" value="Unassembled WGS sequence"/>
</dbReference>
<dbReference type="AlphaFoldDB" id="A0A3M7PSC3"/>
<feature type="transmembrane region" description="Helical" evidence="1">
    <location>
        <begin position="12"/>
        <end position="31"/>
    </location>
</feature>
<keyword evidence="1" id="KW-0812">Transmembrane</keyword>
<dbReference type="EMBL" id="REGN01009205">
    <property type="protein sequence ID" value="RNA01691.1"/>
    <property type="molecule type" value="Genomic_DNA"/>
</dbReference>
<name>A0A3M7PSC3_BRAPC</name>
<evidence type="ECO:0000256" key="1">
    <source>
        <dbReference type="SAM" id="Phobius"/>
    </source>
</evidence>
<protein>
    <submittedName>
        <fullName evidence="2">Uncharacterized protein</fullName>
    </submittedName>
</protein>
<organism evidence="2 3">
    <name type="scientific">Brachionus plicatilis</name>
    <name type="common">Marine rotifer</name>
    <name type="synonym">Brachionus muelleri</name>
    <dbReference type="NCBI Taxonomy" id="10195"/>
    <lineage>
        <taxon>Eukaryota</taxon>
        <taxon>Metazoa</taxon>
        <taxon>Spiralia</taxon>
        <taxon>Gnathifera</taxon>
        <taxon>Rotifera</taxon>
        <taxon>Eurotatoria</taxon>
        <taxon>Monogononta</taxon>
        <taxon>Pseudotrocha</taxon>
        <taxon>Ploima</taxon>
        <taxon>Brachionidae</taxon>
        <taxon>Brachionus</taxon>
    </lineage>
</organism>
<accession>A0A3M7PSC3</accession>
<evidence type="ECO:0000313" key="3">
    <source>
        <dbReference type="Proteomes" id="UP000276133"/>
    </source>
</evidence>
<sequence length="66" mass="7549">MEIKTGGHFSFLLLGFMGYFLRLNIGFILTAHSNYLSNSQSDFLLNTHLNTSRKDAAIKNIMFTYI</sequence>
<comment type="caution">
    <text evidence="2">The sequence shown here is derived from an EMBL/GenBank/DDBJ whole genome shotgun (WGS) entry which is preliminary data.</text>
</comment>
<keyword evidence="3" id="KW-1185">Reference proteome</keyword>
<keyword evidence="1" id="KW-0472">Membrane</keyword>
<evidence type="ECO:0000313" key="2">
    <source>
        <dbReference type="EMBL" id="RNA01691.1"/>
    </source>
</evidence>